<dbReference type="Gene3D" id="3.30.2350.10">
    <property type="entry name" value="Pseudouridine synthase"/>
    <property type="match status" value="1"/>
</dbReference>
<protein>
    <submittedName>
        <fullName evidence="4">Pseudouridine synthase</fullName>
    </submittedName>
</protein>
<feature type="compositionally biased region" description="Low complexity" evidence="2">
    <location>
        <begin position="409"/>
        <end position="434"/>
    </location>
</feature>
<dbReference type="InterPro" id="IPR006225">
    <property type="entry name" value="PsdUridine_synth_RluC/D"/>
</dbReference>
<dbReference type="FunFam" id="3.30.2350.10:FF:000027">
    <property type="entry name" value="Pseudouridine synthase"/>
    <property type="match status" value="1"/>
</dbReference>
<evidence type="ECO:0000313" key="5">
    <source>
        <dbReference type="Proteomes" id="UP001182556"/>
    </source>
</evidence>
<dbReference type="InterPro" id="IPR020103">
    <property type="entry name" value="PsdUridine_synth_cat_dom_sf"/>
</dbReference>
<sequence length="546" mass="61709">MATTQGQRDVPEQGDNQHPASSSTSHSVAEQADYDILPNGHRKYPKGQDPRLRYQKPYWWPYKTFVKHRWIGRELLEVVSTEFRDRSVEYYKHALESGVTRVNGVVASPNFVLRNGDRIDNTVHRHEPPITNDPILVLHKDEEREFVVISKPGSIPVHATGRYFRHTILEIMLSDYGIKCFSVNRLDRLTSGLMILALTGPASRDLSMEFAEGQIRKEYVARVKGRFPDGRITVDKPLLTVDRQMGLVIVTPEGKEAKTIFKRLSYDAERDQSVVHCRPMTGRTHQIRVHLQYLGHPIANDPLYSHDSIWGSDLGRGGVDLVPDDKAVSAEETLRARVKDGEEAPAKRVVDLNDREYANIDAGSPIRLSQQARDVIAKLRRARDEQEDWVKWKEVVFTAKAAQDQIEAESGQTESTTSQETPSTSQEGESTTGQVKIPKLHHSKRLDAPDALPETFQSSLARPAHLPPGFCEECFVPVADDPDPETLFIFLHALRYTTPRLGAWATPLPRWAGERWEGDWRGWSDDPVPAPFPDESEEGELVVDAE</sequence>
<feature type="region of interest" description="Disordered" evidence="2">
    <location>
        <begin position="522"/>
        <end position="546"/>
    </location>
</feature>
<evidence type="ECO:0000256" key="2">
    <source>
        <dbReference type="SAM" id="MobiDB-lite"/>
    </source>
</evidence>
<proteinExistence type="predicted"/>
<evidence type="ECO:0000256" key="1">
    <source>
        <dbReference type="PIRSR" id="PIRSR606225-1"/>
    </source>
</evidence>
<dbReference type="GO" id="GO:0003723">
    <property type="term" value="F:RNA binding"/>
    <property type="evidence" value="ECO:0007669"/>
    <property type="project" value="InterPro"/>
</dbReference>
<feature type="active site" evidence="1">
    <location>
        <position position="187"/>
    </location>
</feature>
<feature type="compositionally biased region" description="Polar residues" evidence="2">
    <location>
        <begin position="14"/>
        <end position="28"/>
    </location>
</feature>
<dbReference type="PANTHER" id="PTHR21600:SF40">
    <property type="entry name" value="PSEUDOURIDYLATE SYNTHASE RPUSD2"/>
    <property type="match status" value="1"/>
</dbReference>
<dbReference type="Pfam" id="PF00849">
    <property type="entry name" value="PseudoU_synth_2"/>
    <property type="match status" value="1"/>
</dbReference>
<feature type="compositionally biased region" description="Acidic residues" evidence="2">
    <location>
        <begin position="534"/>
        <end position="546"/>
    </location>
</feature>
<dbReference type="PANTHER" id="PTHR21600">
    <property type="entry name" value="MITOCHONDRIAL RNA PSEUDOURIDINE SYNTHASE"/>
    <property type="match status" value="1"/>
</dbReference>
<dbReference type="InterPro" id="IPR006224">
    <property type="entry name" value="PsdUridine_synth_RluA-like_CS"/>
</dbReference>
<dbReference type="SUPFAM" id="SSF55120">
    <property type="entry name" value="Pseudouridine synthase"/>
    <property type="match status" value="1"/>
</dbReference>
<dbReference type="InterPro" id="IPR006145">
    <property type="entry name" value="PsdUridine_synth_RsuA/RluA"/>
</dbReference>
<dbReference type="AlphaFoldDB" id="A0AAD9FSA5"/>
<reference evidence="4" key="1">
    <citation type="submission" date="2023-02" db="EMBL/GenBank/DDBJ databases">
        <title>Identification and recombinant expression of a fungal hydrolase from Papiliotrema laurentii that hydrolyzes apple cutin and clears colloidal polyester polyurethane.</title>
        <authorList>
            <consortium name="DOE Joint Genome Institute"/>
            <person name="Roman V.A."/>
            <person name="Bojanowski C."/>
            <person name="Crable B.R."/>
            <person name="Wagner D.N."/>
            <person name="Hung C.S."/>
            <person name="Nadeau L.J."/>
            <person name="Schratz L."/>
            <person name="Haridas S."/>
            <person name="Pangilinan J."/>
            <person name="Lipzen A."/>
            <person name="Na H."/>
            <person name="Yan M."/>
            <person name="Ng V."/>
            <person name="Grigoriev I.V."/>
            <person name="Spatafora J.W."/>
            <person name="Barlow D."/>
            <person name="Biffinger J."/>
            <person name="Kelley-Loughnane N."/>
            <person name="Varaljay V.A."/>
            <person name="Crookes-Goodson W.J."/>
        </authorList>
    </citation>
    <scope>NUCLEOTIDE SEQUENCE</scope>
    <source>
        <strain evidence="4">5307AH</strain>
    </source>
</reference>
<dbReference type="NCBIfam" id="TIGR00005">
    <property type="entry name" value="rluA_subfam"/>
    <property type="match status" value="1"/>
</dbReference>
<dbReference type="EMBL" id="JAODAN010000003">
    <property type="protein sequence ID" value="KAK1925305.1"/>
    <property type="molecule type" value="Genomic_DNA"/>
</dbReference>
<dbReference type="InterPro" id="IPR050188">
    <property type="entry name" value="RluA_PseudoU_synthase"/>
</dbReference>
<dbReference type="CDD" id="cd02557">
    <property type="entry name" value="PseudoU_synth_ScRIB2"/>
    <property type="match status" value="1"/>
</dbReference>
<comment type="caution">
    <text evidence="4">The sequence shown here is derived from an EMBL/GenBank/DDBJ whole genome shotgun (WGS) entry which is preliminary data.</text>
</comment>
<name>A0AAD9FSA5_PAPLA</name>
<organism evidence="4 5">
    <name type="scientific">Papiliotrema laurentii</name>
    <name type="common">Cryptococcus laurentii</name>
    <dbReference type="NCBI Taxonomy" id="5418"/>
    <lineage>
        <taxon>Eukaryota</taxon>
        <taxon>Fungi</taxon>
        <taxon>Dikarya</taxon>
        <taxon>Basidiomycota</taxon>
        <taxon>Agaricomycotina</taxon>
        <taxon>Tremellomycetes</taxon>
        <taxon>Tremellales</taxon>
        <taxon>Rhynchogastremaceae</taxon>
        <taxon>Papiliotrema</taxon>
    </lineage>
</organism>
<dbReference type="PROSITE" id="PS01129">
    <property type="entry name" value="PSI_RLU"/>
    <property type="match status" value="1"/>
</dbReference>
<dbReference type="GO" id="GO:0009982">
    <property type="term" value="F:pseudouridine synthase activity"/>
    <property type="evidence" value="ECO:0007669"/>
    <property type="project" value="InterPro"/>
</dbReference>
<dbReference type="GO" id="GO:0000455">
    <property type="term" value="P:enzyme-directed rRNA pseudouridine synthesis"/>
    <property type="evidence" value="ECO:0007669"/>
    <property type="project" value="TreeGrafter"/>
</dbReference>
<gene>
    <name evidence="4" type="ORF">DB88DRAFT_483482</name>
</gene>
<feature type="region of interest" description="Disordered" evidence="2">
    <location>
        <begin position="1"/>
        <end position="49"/>
    </location>
</feature>
<evidence type="ECO:0000313" key="4">
    <source>
        <dbReference type="EMBL" id="KAK1925305.1"/>
    </source>
</evidence>
<accession>A0AAD9FSA5</accession>
<keyword evidence="5" id="KW-1185">Reference proteome</keyword>
<feature type="region of interest" description="Disordered" evidence="2">
    <location>
        <begin position="403"/>
        <end position="449"/>
    </location>
</feature>
<feature type="domain" description="Pseudouridine synthase RsuA/RluA-like" evidence="3">
    <location>
        <begin position="146"/>
        <end position="292"/>
    </location>
</feature>
<evidence type="ECO:0000259" key="3">
    <source>
        <dbReference type="Pfam" id="PF00849"/>
    </source>
</evidence>
<dbReference type="Proteomes" id="UP001182556">
    <property type="component" value="Unassembled WGS sequence"/>
</dbReference>